<accession>A0A0G0GB16</accession>
<keyword evidence="1" id="KW-1133">Transmembrane helix</keyword>
<dbReference type="AlphaFoldDB" id="A0A0G0GB16"/>
<keyword evidence="1" id="KW-0812">Transmembrane</keyword>
<dbReference type="Proteomes" id="UP000034849">
    <property type="component" value="Unassembled WGS sequence"/>
</dbReference>
<evidence type="ECO:0000313" key="3">
    <source>
        <dbReference type="Proteomes" id="UP000034849"/>
    </source>
</evidence>
<feature type="transmembrane region" description="Helical" evidence="1">
    <location>
        <begin position="52"/>
        <end position="83"/>
    </location>
</feature>
<evidence type="ECO:0000313" key="2">
    <source>
        <dbReference type="EMBL" id="KKQ27137.1"/>
    </source>
</evidence>
<keyword evidence="1" id="KW-0472">Membrane</keyword>
<organism evidence="2 3">
    <name type="scientific">Candidatus Magasanikbacteria bacterium GW2011_GWC2_37_14</name>
    <dbReference type="NCBI Taxonomy" id="1619046"/>
    <lineage>
        <taxon>Bacteria</taxon>
        <taxon>Candidatus Magasanikiibacteriota</taxon>
    </lineage>
</organism>
<proteinExistence type="predicted"/>
<sequence>MFSLWFYSLFFREINIDKWQKMPANLANLSQKIINGEPVVGKVYRPTPEKSLFMTILMTAFFVVFILAFVFLLGGGVSFFVYVWQEMRWFVVVALLIIFYFFYYSLLCYWFFPSWLQKKINHYYIYIGPEGILRKDYYRFAYLPWPIVSGAIFNHSYVGDDGASLSLDLFLKNNKVWNPMLVNAYGYGSLWFGLVTYNINDLKLIADNINFYAKEVGFKTN</sequence>
<feature type="transmembrane region" description="Helical" evidence="1">
    <location>
        <begin position="89"/>
        <end position="112"/>
    </location>
</feature>
<reference evidence="2 3" key="1">
    <citation type="journal article" date="2015" name="Nature">
        <title>rRNA introns, odd ribosomes, and small enigmatic genomes across a large radiation of phyla.</title>
        <authorList>
            <person name="Brown C.T."/>
            <person name="Hug L.A."/>
            <person name="Thomas B.C."/>
            <person name="Sharon I."/>
            <person name="Castelle C.J."/>
            <person name="Singh A."/>
            <person name="Wilkins M.J."/>
            <person name="Williams K.H."/>
            <person name="Banfield J.F."/>
        </authorList>
    </citation>
    <scope>NUCLEOTIDE SEQUENCE [LARGE SCALE GENOMIC DNA]</scope>
</reference>
<dbReference type="EMBL" id="LBSX01000014">
    <property type="protein sequence ID" value="KKQ27137.1"/>
    <property type="molecule type" value="Genomic_DNA"/>
</dbReference>
<dbReference type="STRING" id="1619046.US42_C0014G0034"/>
<comment type="caution">
    <text evidence="2">The sequence shown here is derived from an EMBL/GenBank/DDBJ whole genome shotgun (WGS) entry which is preliminary data.</text>
</comment>
<protein>
    <submittedName>
        <fullName evidence="2">Uncharacterized protein</fullName>
    </submittedName>
</protein>
<name>A0A0G0GB16_9BACT</name>
<evidence type="ECO:0000256" key="1">
    <source>
        <dbReference type="SAM" id="Phobius"/>
    </source>
</evidence>
<gene>
    <name evidence="2" type="ORF">US42_C0014G0034</name>
</gene>